<dbReference type="GO" id="GO:0015658">
    <property type="term" value="F:branched-chain amino acid transmembrane transporter activity"/>
    <property type="evidence" value="ECO:0007669"/>
    <property type="project" value="InterPro"/>
</dbReference>
<dbReference type="EMBL" id="VBAK01000038">
    <property type="protein sequence ID" value="TMI93117.1"/>
    <property type="molecule type" value="Genomic_DNA"/>
</dbReference>
<evidence type="ECO:0000256" key="2">
    <source>
        <dbReference type="ARBA" id="ARBA00022475"/>
    </source>
</evidence>
<dbReference type="AlphaFoldDB" id="A0A537KBH2"/>
<reference evidence="7 8" key="1">
    <citation type="journal article" date="2019" name="Nat. Microbiol.">
        <title>Mediterranean grassland soil C-N compound turnover is dependent on rainfall and depth, and is mediated by genomically divergent microorganisms.</title>
        <authorList>
            <person name="Diamond S."/>
            <person name="Andeer P.F."/>
            <person name="Li Z."/>
            <person name="Crits-Christoph A."/>
            <person name="Burstein D."/>
            <person name="Anantharaman K."/>
            <person name="Lane K.R."/>
            <person name="Thomas B.C."/>
            <person name="Pan C."/>
            <person name="Northen T.R."/>
            <person name="Banfield J.F."/>
        </authorList>
    </citation>
    <scope>NUCLEOTIDE SEQUENCE [LARGE SCALE GENOMIC DNA]</scope>
    <source>
        <strain evidence="7">NP_3</strain>
    </source>
</reference>
<dbReference type="PANTHER" id="PTHR30482">
    <property type="entry name" value="HIGH-AFFINITY BRANCHED-CHAIN AMINO ACID TRANSPORT SYSTEM PERMEASE"/>
    <property type="match status" value="1"/>
</dbReference>
<dbReference type="Pfam" id="PF02653">
    <property type="entry name" value="BPD_transp_2"/>
    <property type="match status" value="1"/>
</dbReference>
<evidence type="ECO:0000256" key="6">
    <source>
        <dbReference type="SAM" id="Phobius"/>
    </source>
</evidence>
<dbReference type="PANTHER" id="PTHR30482:SF17">
    <property type="entry name" value="ABC TRANSPORTER ATP-BINDING PROTEIN"/>
    <property type="match status" value="1"/>
</dbReference>
<evidence type="ECO:0000313" key="8">
    <source>
        <dbReference type="Proteomes" id="UP000318509"/>
    </source>
</evidence>
<feature type="transmembrane region" description="Helical" evidence="6">
    <location>
        <begin position="212"/>
        <end position="232"/>
    </location>
</feature>
<keyword evidence="4 6" id="KW-1133">Transmembrane helix</keyword>
<evidence type="ECO:0000256" key="1">
    <source>
        <dbReference type="ARBA" id="ARBA00004651"/>
    </source>
</evidence>
<sequence>MPRPRPRLQGWSVTAAVLAALALVPLAASTYDLHLLTLTFVYGIMAMSLDLLVGYTGLSSLGHAAYFGVAGYTVGVLSTRFGLGFWPTAGLAVLAAVVTAALFGFLAIRATGAYFLIITLALGQIIWGLAYRWVSVTGGDNGLRGIPRPVLGWGIHLDQIHAFYYFALAVTAAAAGAMYLVTVSPFGLALRGIRESESRMRVLGYDVWLHKYLIFVIAGAFCGVGGTVYAFYNGFVSPTDVSLVASANALLMVILGGTGTLFGSVVGSALLVFLQNLLSGITQRWLTVLGAILVLAVMYAPAGIVGAGQILLRRLLGPPRGRAVAAPTAGPNGVTGS</sequence>
<dbReference type="GO" id="GO:0005886">
    <property type="term" value="C:plasma membrane"/>
    <property type="evidence" value="ECO:0007669"/>
    <property type="project" value="UniProtKB-SubCell"/>
</dbReference>
<dbReference type="InterPro" id="IPR043428">
    <property type="entry name" value="LivM-like"/>
</dbReference>
<name>A0A537KBH2_9BACT</name>
<feature type="transmembrane region" description="Helical" evidence="6">
    <location>
        <begin position="115"/>
        <end position="134"/>
    </location>
</feature>
<gene>
    <name evidence="7" type="ORF">E6H00_01745</name>
</gene>
<evidence type="ECO:0000256" key="5">
    <source>
        <dbReference type="ARBA" id="ARBA00023136"/>
    </source>
</evidence>
<evidence type="ECO:0000256" key="3">
    <source>
        <dbReference type="ARBA" id="ARBA00022692"/>
    </source>
</evidence>
<accession>A0A537KBH2</accession>
<comment type="caution">
    <text evidence="7">The sequence shown here is derived from an EMBL/GenBank/DDBJ whole genome shotgun (WGS) entry which is preliminary data.</text>
</comment>
<proteinExistence type="predicted"/>
<comment type="subcellular location">
    <subcellularLocation>
        <location evidence="1">Cell membrane</location>
        <topology evidence="1">Multi-pass membrane protein</topology>
    </subcellularLocation>
</comment>
<keyword evidence="2" id="KW-1003">Cell membrane</keyword>
<evidence type="ECO:0000256" key="4">
    <source>
        <dbReference type="ARBA" id="ARBA00022989"/>
    </source>
</evidence>
<feature type="transmembrane region" description="Helical" evidence="6">
    <location>
        <begin position="89"/>
        <end position="108"/>
    </location>
</feature>
<dbReference type="InterPro" id="IPR001851">
    <property type="entry name" value="ABC_transp_permease"/>
</dbReference>
<feature type="transmembrane region" description="Helical" evidence="6">
    <location>
        <begin position="163"/>
        <end position="191"/>
    </location>
</feature>
<dbReference type="CDD" id="cd06581">
    <property type="entry name" value="TM_PBP1_LivM_like"/>
    <property type="match status" value="1"/>
</dbReference>
<feature type="transmembrane region" description="Helical" evidence="6">
    <location>
        <begin position="286"/>
        <end position="312"/>
    </location>
</feature>
<protein>
    <submittedName>
        <fullName evidence="7">Branched-chain amino acid ABC transporter permease</fullName>
    </submittedName>
</protein>
<organism evidence="7 8">
    <name type="scientific">Candidatus Segetimicrobium genomatis</name>
    <dbReference type="NCBI Taxonomy" id="2569760"/>
    <lineage>
        <taxon>Bacteria</taxon>
        <taxon>Bacillati</taxon>
        <taxon>Candidatus Sysuimicrobiota</taxon>
        <taxon>Candidatus Sysuimicrobiia</taxon>
        <taxon>Candidatus Sysuimicrobiales</taxon>
        <taxon>Candidatus Segetimicrobiaceae</taxon>
        <taxon>Candidatus Segetimicrobium</taxon>
    </lineage>
</organism>
<dbReference type="Proteomes" id="UP000318509">
    <property type="component" value="Unassembled WGS sequence"/>
</dbReference>
<keyword evidence="3 6" id="KW-0812">Transmembrane</keyword>
<feature type="transmembrane region" description="Helical" evidence="6">
    <location>
        <begin position="252"/>
        <end position="274"/>
    </location>
</feature>
<keyword evidence="5 6" id="KW-0472">Membrane</keyword>
<evidence type="ECO:0000313" key="7">
    <source>
        <dbReference type="EMBL" id="TMI93117.1"/>
    </source>
</evidence>